<dbReference type="Proteomes" id="UP000283210">
    <property type="component" value="Chromosome 1"/>
</dbReference>
<name>A0A437DLB5_ORYJA</name>
<reference evidence="6 7" key="2">
    <citation type="submission" date="2019-01" db="EMBL/GenBank/DDBJ databases">
        <title>A chromosome length genome reference of the Java medaka (oryzias javanicus).</title>
        <authorList>
            <person name="Herpin A."/>
            <person name="Takehana Y."/>
            <person name="Naruse K."/>
            <person name="Ansai S."/>
            <person name="Kawaguchi M."/>
        </authorList>
    </citation>
    <scope>NUCLEOTIDE SEQUENCE [LARGE SCALE GENOMIC DNA]</scope>
    <source>
        <strain evidence="6">RS831</strain>
        <tissue evidence="6">Whole body</tissue>
    </source>
</reference>
<dbReference type="EMBL" id="CM012437">
    <property type="protein sequence ID" value="RVE75803.1"/>
    <property type="molecule type" value="Genomic_DNA"/>
</dbReference>
<dbReference type="InterPro" id="IPR003598">
    <property type="entry name" value="Ig_sub2"/>
</dbReference>
<dbReference type="InterPro" id="IPR050488">
    <property type="entry name" value="Ig_Fc_receptor"/>
</dbReference>
<dbReference type="GO" id="GO:0009897">
    <property type="term" value="C:external side of plasma membrane"/>
    <property type="evidence" value="ECO:0007669"/>
    <property type="project" value="TreeGrafter"/>
</dbReference>
<keyword evidence="2" id="KW-1015">Disulfide bond</keyword>
<reference evidence="6 7" key="1">
    <citation type="submission" date="2018-11" db="EMBL/GenBank/DDBJ databases">
        <authorList>
            <person name="Lopez-Roques C."/>
            <person name="Donnadieu C."/>
            <person name="Bouchez O."/>
            <person name="Klopp C."/>
            <person name="Cabau C."/>
            <person name="Zahm M."/>
        </authorList>
    </citation>
    <scope>NUCLEOTIDE SEQUENCE [LARGE SCALE GENOMIC DNA]</scope>
    <source>
        <strain evidence="6">RS831</strain>
        <tissue evidence="6">Whole body</tissue>
    </source>
</reference>
<feature type="domain" description="Ig-like" evidence="5">
    <location>
        <begin position="316"/>
        <end position="403"/>
    </location>
</feature>
<sequence length="456" mass="50569">MFVSLLVVVLGLRCGGGSDSGASGELLLDRPKLYGPSEALVTEVVSFFCKLPNHPQNESIEFHLFKAGDRTKKLAEYTSLRGEDGVFPKMIKLSYEGYLACVASVQNNSAVTPTVSQMHYLKVIEPVKGARIIPLGPVELFEGGEVELQCRLSAGNHASFMWLRDGHIINPSLIRADDIFAISRATSEDSASYTCVATNTFNGTNVFNTSSPELHVTVKARVSNPDISFTVFKESYQSYFCVVSCQLTRGTPPIKFSLFNGTDLVSNVTVQERRTTFKVPVVLDQHLGLFQCQASNSNQTANSRWIPLEIVPVGGPVTMHFEYDMEDNYEVIYLRLYCKPERGSHPSFQWYHNKKPLHDRGSFYYVFNQLPGQSILLVSVGEVSAGTYHCEVSDSFDNSTAINSKRRYLDRKVLNRIPVLVSAVVFGCFSVIVLLVSACCAAGVIFRRRGYVEATL</sequence>
<evidence type="ECO:0000256" key="2">
    <source>
        <dbReference type="ARBA" id="ARBA00023157"/>
    </source>
</evidence>
<dbReference type="CDD" id="cd00096">
    <property type="entry name" value="Ig"/>
    <property type="match status" value="1"/>
</dbReference>
<evidence type="ECO:0000313" key="7">
    <source>
        <dbReference type="Proteomes" id="UP000283210"/>
    </source>
</evidence>
<dbReference type="InterPro" id="IPR007110">
    <property type="entry name" value="Ig-like_dom"/>
</dbReference>
<evidence type="ECO:0000313" key="6">
    <source>
        <dbReference type="EMBL" id="RVE75803.1"/>
    </source>
</evidence>
<feature type="transmembrane region" description="Helical" evidence="3">
    <location>
        <begin position="419"/>
        <end position="446"/>
    </location>
</feature>
<dbReference type="OrthoDB" id="9947088at2759"/>
<dbReference type="Gene3D" id="2.60.40.10">
    <property type="entry name" value="Immunoglobulins"/>
    <property type="match status" value="3"/>
</dbReference>
<organism evidence="6 7">
    <name type="scientific">Oryzias javanicus</name>
    <name type="common">Javanese ricefish</name>
    <name type="synonym">Aplocheilus javanicus</name>
    <dbReference type="NCBI Taxonomy" id="123683"/>
    <lineage>
        <taxon>Eukaryota</taxon>
        <taxon>Metazoa</taxon>
        <taxon>Chordata</taxon>
        <taxon>Craniata</taxon>
        <taxon>Vertebrata</taxon>
        <taxon>Euteleostomi</taxon>
        <taxon>Actinopterygii</taxon>
        <taxon>Neopterygii</taxon>
        <taxon>Teleostei</taxon>
        <taxon>Neoteleostei</taxon>
        <taxon>Acanthomorphata</taxon>
        <taxon>Ovalentaria</taxon>
        <taxon>Atherinomorphae</taxon>
        <taxon>Beloniformes</taxon>
        <taxon>Adrianichthyidae</taxon>
        <taxon>Oryziinae</taxon>
        <taxon>Oryzias</taxon>
    </lineage>
</organism>
<evidence type="ECO:0000256" key="3">
    <source>
        <dbReference type="SAM" id="Phobius"/>
    </source>
</evidence>
<dbReference type="Pfam" id="PF13895">
    <property type="entry name" value="Ig_2"/>
    <property type="match status" value="1"/>
</dbReference>
<dbReference type="PANTHER" id="PTHR11481:SF60">
    <property type="entry name" value="IG-LIKE DOMAIN-CONTAINING PROTEIN"/>
    <property type="match status" value="1"/>
</dbReference>
<dbReference type="GO" id="GO:0007166">
    <property type="term" value="P:cell surface receptor signaling pathway"/>
    <property type="evidence" value="ECO:0007669"/>
    <property type="project" value="TreeGrafter"/>
</dbReference>
<evidence type="ECO:0000256" key="4">
    <source>
        <dbReference type="SAM" id="SignalP"/>
    </source>
</evidence>
<evidence type="ECO:0000259" key="5">
    <source>
        <dbReference type="PROSITE" id="PS50835"/>
    </source>
</evidence>
<keyword evidence="3" id="KW-1133">Transmembrane helix</keyword>
<dbReference type="InterPro" id="IPR003599">
    <property type="entry name" value="Ig_sub"/>
</dbReference>
<protein>
    <recommendedName>
        <fullName evidence="5">Ig-like domain-containing protein</fullName>
    </recommendedName>
</protein>
<dbReference type="InterPro" id="IPR013783">
    <property type="entry name" value="Ig-like_fold"/>
</dbReference>
<keyword evidence="1 4" id="KW-0732">Signal</keyword>
<proteinExistence type="predicted"/>
<feature type="signal peptide" evidence="4">
    <location>
        <begin position="1"/>
        <end position="17"/>
    </location>
</feature>
<feature type="chain" id="PRO_5019366366" description="Ig-like domain-containing protein" evidence="4">
    <location>
        <begin position="18"/>
        <end position="456"/>
    </location>
</feature>
<dbReference type="InterPro" id="IPR036179">
    <property type="entry name" value="Ig-like_dom_sf"/>
</dbReference>
<dbReference type="AlphaFoldDB" id="A0A437DLB5"/>
<feature type="domain" description="Ig-like" evidence="5">
    <location>
        <begin position="113"/>
        <end position="211"/>
    </location>
</feature>
<dbReference type="SMART" id="SM00408">
    <property type="entry name" value="IGc2"/>
    <property type="match status" value="2"/>
</dbReference>
<evidence type="ECO:0000256" key="1">
    <source>
        <dbReference type="ARBA" id="ARBA00022729"/>
    </source>
</evidence>
<keyword evidence="3" id="KW-0812">Transmembrane</keyword>
<gene>
    <name evidence="6" type="ORF">OJAV_G00002090</name>
</gene>
<accession>A0A437DLB5</accession>
<keyword evidence="3" id="KW-0472">Membrane</keyword>
<dbReference type="PROSITE" id="PS50835">
    <property type="entry name" value="IG_LIKE"/>
    <property type="match status" value="2"/>
</dbReference>
<keyword evidence="7" id="KW-1185">Reference proteome</keyword>
<dbReference type="GO" id="GO:0006955">
    <property type="term" value="P:immune response"/>
    <property type="evidence" value="ECO:0007669"/>
    <property type="project" value="TreeGrafter"/>
</dbReference>
<dbReference type="GO" id="GO:0004888">
    <property type="term" value="F:transmembrane signaling receptor activity"/>
    <property type="evidence" value="ECO:0007669"/>
    <property type="project" value="TreeGrafter"/>
</dbReference>
<dbReference type="SMART" id="SM00409">
    <property type="entry name" value="IG"/>
    <property type="match status" value="2"/>
</dbReference>
<dbReference type="SUPFAM" id="SSF48726">
    <property type="entry name" value="Immunoglobulin"/>
    <property type="match status" value="2"/>
</dbReference>
<dbReference type="PANTHER" id="PTHR11481">
    <property type="entry name" value="IMMUNOGLOBULIN FC RECEPTOR"/>
    <property type="match status" value="1"/>
</dbReference>